<evidence type="ECO:0000313" key="1">
    <source>
        <dbReference type="EMBL" id="KKK80625.1"/>
    </source>
</evidence>
<comment type="caution">
    <text evidence="1">The sequence shown here is derived from an EMBL/GenBank/DDBJ whole genome shotgun (WGS) entry which is preliminary data.</text>
</comment>
<sequence length="330" mass="39508">SESIQIIDFVEKYKNRPRTLIEKKLFKSHDNFKVSCFTIPFLPGIPIKISKKGSFFKKLNSINEKAIEELYNLSLKYVKIYNLNDQIPIIVLNLKDYIKNHYDITEIIKKYEFFNKIGLWIVDFNEISASKKEMKDFYDIIERFNSVFAKLFVFYIGVCSSRLIDKINPNIKKIIRISGYPGLNVNIPAMVPRTRRFYFQRNGKFYNDRGFSEDLLREPSLNYNCKCSSCYDFRIKSLQRAFDIYFQNPVDVNAYNKFWGKAKKTLKEKLKTKQNIFLMNHNFYNVDRQLHSDLEKFTKEIFSTNLKMNNWELIKKKKEEIENELKKSRF</sequence>
<feature type="non-terminal residue" evidence="1">
    <location>
        <position position="1"/>
    </location>
</feature>
<gene>
    <name evidence="1" type="ORF">LCGC14_2821610</name>
</gene>
<dbReference type="EMBL" id="LAZR01053493">
    <property type="protein sequence ID" value="KKK80625.1"/>
    <property type="molecule type" value="Genomic_DNA"/>
</dbReference>
<organism evidence="1">
    <name type="scientific">marine sediment metagenome</name>
    <dbReference type="NCBI Taxonomy" id="412755"/>
    <lineage>
        <taxon>unclassified sequences</taxon>
        <taxon>metagenomes</taxon>
        <taxon>ecological metagenomes</taxon>
    </lineage>
</organism>
<protein>
    <submittedName>
        <fullName evidence="1">Uncharacterized protein</fullName>
    </submittedName>
</protein>
<reference evidence="1" key="1">
    <citation type="journal article" date="2015" name="Nature">
        <title>Complex archaea that bridge the gap between prokaryotes and eukaryotes.</title>
        <authorList>
            <person name="Spang A."/>
            <person name="Saw J.H."/>
            <person name="Jorgensen S.L."/>
            <person name="Zaremba-Niedzwiedzka K."/>
            <person name="Martijn J."/>
            <person name="Lind A.E."/>
            <person name="van Eijk R."/>
            <person name="Schleper C."/>
            <person name="Guy L."/>
            <person name="Ettema T.J."/>
        </authorList>
    </citation>
    <scope>NUCLEOTIDE SEQUENCE</scope>
</reference>
<dbReference type="AlphaFoldDB" id="A0A0F8Z3J2"/>
<name>A0A0F8Z3J2_9ZZZZ</name>
<proteinExistence type="predicted"/>
<accession>A0A0F8Z3J2</accession>